<dbReference type="Pfam" id="PF14234">
    <property type="entry name" value="DUF4336"/>
    <property type="match status" value="1"/>
</dbReference>
<dbReference type="AlphaFoldDB" id="A0AAE0GR10"/>
<keyword evidence="2" id="KW-1185">Reference proteome</keyword>
<sequence>MTALLTGSSVAAWDTAGPALRPADALTYDATTWCRRYSALRDDSPPAWCNVGEEEAATVAAARRYSKWWGLPLAPFENKATTRTELVEGSVWGFEQLFGILDVLVNARMTVVKLEGGGLWVHNTLAPTEELKRLLGELEAAHGPVKYLVVGSAAVEHKWCTAAMAEAYPEAEIEHEVLGVGGSVLTGFNRPWFTDCGFYDRRSRTLLVTDVVQSAHSQEPPAVAVVDPYPLLLRAQSGPGDIRPDTPANRREGWGKTLHFGLLFKPEAVDSELFRREFNLRRGLRDAYIWDKELYEATLATITDPILFVPPIAEVLGVPRRPTEIDAWARKVAKWDFKQIVPGHLDAPIAAGPYEFLATVSSAINSAPLGPFNPKDLFVVRTLEQYSVAAKTLQPSRLEHYDRGQLDAALDGFKR</sequence>
<protein>
    <submittedName>
        <fullName evidence="1">Uncharacterized protein</fullName>
    </submittedName>
</protein>
<dbReference type="PANTHER" id="PTHR33835:SF2">
    <property type="entry name" value="LYSINE-TRNA LIGASE"/>
    <property type="match status" value="1"/>
</dbReference>
<accession>A0AAE0GR10</accession>
<proteinExistence type="predicted"/>
<dbReference type="EMBL" id="LGRX02003294">
    <property type="protein sequence ID" value="KAK3282458.1"/>
    <property type="molecule type" value="Genomic_DNA"/>
</dbReference>
<name>A0AAE0GR10_9CHLO</name>
<comment type="caution">
    <text evidence="1">The sequence shown here is derived from an EMBL/GenBank/DDBJ whole genome shotgun (WGS) entry which is preliminary data.</text>
</comment>
<evidence type="ECO:0000313" key="2">
    <source>
        <dbReference type="Proteomes" id="UP001190700"/>
    </source>
</evidence>
<reference evidence="1 2" key="1">
    <citation type="journal article" date="2015" name="Genome Biol. Evol.">
        <title>Comparative Genomics of a Bacterivorous Green Alga Reveals Evolutionary Causalities and Consequences of Phago-Mixotrophic Mode of Nutrition.</title>
        <authorList>
            <person name="Burns J.A."/>
            <person name="Paasch A."/>
            <person name="Narechania A."/>
            <person name="Kim E."/>
        </authorList>
    </citation>
    <scope>NUCLEOTIDE SEQUENCE [LARGE SCALE GENOMIC DNA]</scope>
    <source>
        <strain evidence="1 2">PLY_AMNH</strain>
    </source>
</reference>
<dbReference type="InterPro" id="IPR025638">
    <property type="entry name" value="DUF4336"/>
</dbReference>
<evidence type="ECO:0000313" key="1">
    <source>
        <dbReference type="EMBL" id="KAK3282458.1"/>
    </source>
</evidence>
<gene>
    <name evidence="1" type="ORF">CYMTET_9807</name>
</gene>
<organism evidence="1 2">
    <name type="scientific">Cymbomonas tetramitiformis</name>
    <dbReference type="NCBI Taxonomy" id="36881"/>
    <lineage>
        <taxon>Eukaryota</taxon>
        <taxon>Viridiplantae</taxon>
        <taxon>Chlorophyta</taxon>
        <taxon>Pyramimonadophyceae</taxon>
        <taxon>Pyramimonadales</taxon>
        <taxon>Pyramimonadaceae</taxon>
        <taxon>Cymbomonas</taxon>
    </lineage>
</organism>
<dbReference type="PANTHER" id="PTHR33835">
    <property type="entry name" value="YALI0C07656P"/>
    <property type="match status" value="1"/>
</dbReference>
<dbReference type="Proteomes" id="UP001190700">
    <property type="component" value="Unassembled WGS sequence"/>
</dbReference>